<keyword evidence="4" id="KW-1185">Reference proteome</keyword>
<accession>A0A811LMZ3</accession>
<organism evidence="3 4">
    <name type="scientific">Bursaphelenchus okinawaensis</name>
    <dbReference type="NCBI Taxonomy" id="465554"/>
    <lineage>
        <taxon>Eukaryota</taxon>
        <taxon>Metazoa</taxon>
        <taxon>Ecdysozoa</taxon>
        <taxon>Nematoda</taxon>
        <taxon>Chromadorea</taxon>
        <taxon>Rhabditida</taxon>
        <taxon>Tylenchina</taxon>
        <taxon>Tylenchomorpha</taxon>
        <taxon>Aphelenchoidea</taxon>
        <taxon>Aphelenchoididae</taxon>
        <taxon>Bursaphelenchus</taxon>
    </lineage>
</organism>
<keyword evidence="1" id="KW-0175">Coiled coil</keyword>
<evidence type="ECO:0000256" key="2">
    <source>
        <dbReference type="SAM" id="MobiDB-lite"/>
    </source>
</evidence>
<feature type="region of interest" description="Disordered" evidence="2">
    <location>
        <begin position="1"/>
        <end position="26"/>
    </location>
</feature>
<proteinExistence type="predicted"/>
<feature type="coiled-coil region" evidence="1">
    <location>
        <begin position="237"/>
        <end position="473"/>
    </location>
</feature>
<comment type="caution">
    <text evidence="3">The sequence shown here is derived from an EMBL/GenBank/DDBJ whole genome shotgun (WGS) entry which is preliminary data.</text>
</comment>
<dbReference type="EMBL" id="CAJFDH010000006">
    <property type="protein sequence ID" value="CAD5228270.1"/>
    <property type="molecule type" value="Genomic_DNA"/>
</dbReference>
<sequence length="645" mass="74157">MRKVDDRSLEVKGRGYAAPPVQRRGPFVMPSQQRNVAAGKVAMIPGTTKNSTTHERRSTQSATVHSKFGSQQNVNTTGQVCNCQHPADLTFLQDIYVENLRIKNEMLELQNKYLQNIGKEEDQETNIRNVRGSGTSATTTYHQRSKRVNFNEKEGQSFKDEDIFDQLEEAYKAEGRLQEKVKALQHENRKVVAQRDEALERLAGFEGGSKSFTKERKTLMEDNIELQRRLDDLTPLLAEKDGEIARLESERMTLAKRIRQMSANTTSRQTSTEKGDYHAMGEYRESKKLRERASELEIELNEERKKIIEKADELTSLRQRFKELQLSLKSEKSMTENVTQENNKLIKENSSLTSRISRLEQLVDQQKRELNTRPHVDITVDELRKLREDYKKIQGELAGAKERIRLDEEVRVKLENEIKERDQNEDEEQEKRVQIQEELAALKVMSNALSVENQGLREEKISLSERIEVLYEKLEQSSLEIEWLAKKLEQFRIQYFDTLAKLQMELRRQSEAGSELEEIVRKAQDLVVSFPKSKSTKIKIHQQKSTTQIIHQPPTPVPRLSSARGSVDEGGSESGRPPLSPVRASPSPRPINIDSQPKIQRTTSVMTSSSRSNRSLTTLRSQSQTQESSESTASMLAQKYRRKMS</sequence>
<name>A0A811LMZ3_9BILA</name>
<dbReference type="OrthoDB" id="5817291at2759"/>
<feature type="compositionally biased region" description="Low complexity" evidence="2">
    <location>
        <begin position="601"/>
        <end position="632"/>
    </location>
</feature>
<evidence type="ECO:0000313" key="3">
    <source>
        <dbReference type="EMBL" id="CAD5228270.1"/>
    </source>
</evidence>
<feature type="coiled-coil region" evidence="1">
    <location>
        <begin position="167"/>
        <end position="201"/>
    </location>
</feature>
<evidence type="ECO:0000256" key="1">
    <source>
        <dbReference type="SAM" id="Coils"/>
    </source>
</evidence>
<gene>
    <name evidence="3" type="ORF">BOKJ2_LOCUS12594</name>
</gene>
<dbReference type="AlphaFoldDB" id="A0A811LMZ3"/>
<protein>
    <submittedName>
        <fullName evidence="3">Uncharacterized protein</fullName>
    </submittedName>
</protein>
<feature type="region of interest" description="Disordered" evidence="2">
    <location>
        <begin position="538"/>
        <end position="645"/>
    </location>
</feature>
<reference evidence="3" key="1">
    <citation type="submission" date="2020-09" db="EMBL/GenBank/DDBJ databases">
        <authorList>
            <person name="Kikuchi T."/>
        </authorList>
    </citation>
    <scope>NUCLEOTIDE SEQUENCE</scope>
    <source>
        <strain evidence="3">SH1</strain>
    </source>
</reference>
<feature type="compositionally biased region" description="Basic and acidic residues" evidence="2">
    <location>
        <begin position="1"/>
        <end position="13"/>
    </location>
</feature>
<dbReference type="EMBL" id="CAJFCW020000006">
    <property type="protein sequence ID" value="CAG9124296.1"/>
    <property type="molecule type" value="Genomic_DNA"/>
</dbReference>
<dbReference type="Proteomes" id="UP000614601">
    <property type="component" value="Unassembled WGS sequence"/>
</dbReference>
<evidence type="ECO:0000313" key="4">
    <source>
        <dbReference type="Proteomes" id="UP000614601"/>
    </source>
</evidence>
<dbReference type="Proteomes" id="UP000783686">
    <property type="component" value="Unassembled WGS sequence"/>
</dbReference>